<dbReference type="EC" id="1.3.99.-" evidence="3"/>
<dbReference type="SFLD" id="SFLDG01082">
    <property type="entry name" value="B12-binding_domain_containing"/>
    <property type="match status" value="1"/>
</dbReference>
<name>A0A5J4Q3R6_9ZZZZ</name>
<dbReference type="SFLD" id="SFLDG01065">
    <property type="entry name" value="anaerobic_coproporphyrinogen-I"/>
    <property type="match status" value="1"/>
</dbReference>
<gene>
    <name evidence="3" type="ORF">EZS27_034021</name>
</gene>
<dbReference type="EMBL" id="SNRY01005218">
    <property type="protein sequence ID" value="KAA6315534.1"/>
    <property type="molecule type" value="Genomic_DNA"/>
</dbReference>
<dbReference type="NCBIfam" id="TIGR00539">
    <property type="entry name" value="hemN_rel"/>
    <property type="match status" value="1"/>
</dbReference>
<evidence type="ECO:0000259" key="2">
    <source>
        <dbReference type="PROSITE" id="PS51918"/>
    </source>
</evidence>
<dbReference type="GO" id="GO:0004109">
    <property type="term" value="F:coproporphyrinogen oxidase activity"/>
    <property type="evidence" value="ECO:0007669"/>
    <property type="project" value="InterPro"/>
</dbReference>
<dbReference type="GO" id="GO:0051539">
    <property type="term" value="F:4 iron, 4 sulfur cluster binding"/>
    <property type="evidence" value="ECO:0007669"/>
    <property type="project" value="InterPro"/>
</dbReference>
<keyword evidence="3" id="KW-0560">Oxidoreductase</keyword>
<dbReference type="CDD" id="cd01335">
    <property type="entry name" value="Radical_SAM"/>
    <property type="match status" value="1"/>
</dbReference>
<proteinExistence type="inferred from homology"/>
<dbReference type="SUPFAM" id="SSF102114">
    <property type="entry name" value="Radical SAM enzymes"/>
    <property type="match status" value="1"/>
</dbReference>
<protein>
    <submittedName>
        <fullName evidence="3">Oxygen-independent coproporphyrinogen-III oxidase-like protein YqeR</fullName>
        <ecNumber evidence="3">1.3.99.-</ecNumber>
    </submittedName>
</protein>
<dbReference type="PANTHER" id="PTHR13932">
    <property type="entry name" value="COPROPORPHYRINIGEN III OXIDASE"/>
    <property type="match status" value="1"/>
</dbReference>
<dbReference type="PANTHER" id="PTHR13932:SF5">
    <property type="entry name" value="RADICAL S-ADENOSYL METHIONINE DOMAIN-CONTAINING PROTEIN 1, MITOCHONDRIAL"/>
    <property type="match status" value="1"/>
</dbReference>
<dbReference type="InterPro" id="IPR058240">
    <property type="entry name" value="rSAM_sf"/>
</dbReference>
<reference evidence="3" key="1">
    <citation type="submission" date="2019-03" db="EMBL/GenBank/DDBJ databases">
        <title>Single cell metagenomics reveals metabolic interactions within the superorganism composed of flagellate Streblomastix strix and complex community of Bacteroidetes bacteria on its surface.</title>
        <authorList>
            <person name="Treitli S.C."/>
            <person name="Kolisko M."/>
            <person name="Husnik F."/>
            <person name="Keeling P."/>
            <person name="Hampl V."/>
        </authorList>
    </citation>
    <scope>NUCLEOTIDE SEQUENCE</scope>
    <source>
        <strain evidence="3">STM</strain>
    </source>
</reference>
<dbReference type="Pfam" id="PF04055">
    <property type="entry name" value="Radical_SAM"/>
    <property type="match status" value="1"/>
</dbReference>
<evidence type="ECO:0000313" key="3">
    <source>
        <dbReference type="EMBL" id="KAA6315534.1"/>
    </source>
</evidence>
<evidence type="ECO:0000256" key="1">
    <source>
        <dbReference type="ARBA" id="ARBA00006100"/>
    </source>
</evidence>
<dbReference type="AlphaFoldDB" id="A0A5J4Q3R6"/>
<dbReference type="GO" id="GO:0005737">
    <property type="term" value="C:cytoplasm"/>
    <property type="evidence" value="ECO:0007669"/>
    <property type="project" value="InterPro"/>
</dbReference>
<comment type="similarity">
    <text evidence="1">Belongs to the anaerobic coproporphyrinogen-III oxidase family. HemW subfamily.</text>
</comment>
<dbReference type="SMART" id="SM00729">
    <property type="entry name" value="Elp3"/>
    <property type="match status" value="1"/>
</dbReference>
<accession>A0A5J4Q3R6</accession>
<dbReference type="PROSITE" id="PS51918">
    <property type="entry name" value="RADICAL_SAM"/>
    <property type="match status" value="1"/>
</dbReference>
<dbReference type="Gene3D" id="3.80.30.20">
    <property type="entry name" value="tm_1862 like domain"/>
    <property type="match status" value="1"/>
</dbReference>
<dbReference type="SFLD" id="SFLDS00029">
    <property type="entry name" value="Radical_SAM"/>
    <property type="match status" value="1"/>
</dbReference>
<dbReference type="InterPro" id="IPR034505">
    <property type="entry name" value="Coproporphyrinogen-III_oxidase"/>
</dbReference>
<dbReference type="InterPro" id="IPR004559">
    <property type="entry name" value="HemW-like"/>
</dbReference>
<dbReference type="GO" id="GO:0006779">
    <property type="term" value="P:porphyrin-containing compound biosynthetic process"/>
    <property type="evidence" value="ECO:0007669"/>
    <property type="project" value="InterPro"/>
</dbReference>
<dbReference type="InterPro" id="IPR023404">
    <property type="entry name" value="rSAM_horseshoe"/>
</dbReference>
<dbReference type="InterPro" id="IPR006638">
    <property type="entry name" value="Elp3/MiaA/NifB-like_rSAM"/>
</dbReference>
<feature type="domain" description="Radical SAM core" evidence="2">
    <location>
        <begin position="1"/>
        <end position="228"/>
    </location>
</feature>
<sequence>MAGIYIHIPFCKTRCIYCDFCSTIRMELKKRYMDALCRELEIRKPYLQEESVKTIYLGGGTPSLLHAEDFHKLFNTLSRFYGMEACEEITLEANPDDLNTEYVQLLSSFPFNRISIGIQTFNDTLLHFLNRRHNAAQALSTVDNCRRAGFDNISIDLMYGFPGETLKDLICDLSHTVSLHVEHISAYHLTYEKGTPVYGMLQQHRIKEVDEENSTGRTALPFKDFFLNTS</sequence>
<comment type="caution">
    <text evidence="3">The sequence shown here is derived from an EMBL/GenBank/DDBJ whole genome shotgun (WGS) entry which is preliminary data.</text>
</comment>
<organism evidence="3">
    <name type="scientific">termite gut metagenome</name>
    <dbReference type="NCBI Taxonomy" id="433724"/>
    <lineage>
        <taxon>unclassified sequences</taxon>
        <taxon>metagenomes</taxon>
        <taxon>organismal metagenomes</taxon>
    </lineage>
</organism>
<dbReference type="InterPro" id="IPR007197">
    <property type="entry name" value="rSAM"/>
</dbReference>